<evidence type="ECO:0000313" key="3">
    <source>
        <dbReference type="Proteomes" id="UP000198372"/>
    </source>
</evidence>
<feature type="region of interest" description="Disordered" evidence="1">
    <location>
        <begin position="1"/>
        <end position="21"/>
    </location>
</feature>
<feature type="compositionally biased region" description="Basic and acidic residues" evidence="1">
    <location>
        <begin position="482"/>
        <end position="502"/>
    </location>
</feature>
<organism evidence="2 3">
    <name type="scientific">Microbotryum intermedium</name>
    <dbReference type="NCBI Taxonomy" id="269621"/>
    <lineage>
        <taxon>Eukaryota</taxon>
        <taxon>Fungi</taxon>
        <taxon>Dikarya</taxon>
        <taxon>Basidiomycota</taxon>
        <taxon>Pucciniomycotina</taxon>
        <taxon>Microbotryomycetes</taxon>
        <taxon>Microbotryales</taxon>
        <taxon>Microbotryaceae</taxon>
        <taxon>Microbotryum</taxon>
    </lineage>
</organism>
<feature type="region of interest" description="Disordered" evidence="1">
    <location>
        <begin position="482"/>
        <end position="508"/>
    </location>
</feature>
<dbReference type="AlphaFoldDB" id="A0A238EZM2"/>
<keyword evidence="3" id="KW-1185">Reference proteome</keyword>
<name>A0A238EZM2_9BASI</name>
<dbReference type="OrthoDB" id="3246235at2759"/>
<evidence type="ECO:0000256" key="1">
    <source>
        <dbReference type="SAM" id="MobiDB-lite"/>
    </source>
</evidence>
<dbReference type="Proteomes" id="UP000198372">
    <property type="component" value="Unassembled WGS sequence"/>
</dbReference>
<proteinExistence type="predicted"/>
<evidence type="ECO:0000313" key="2">
    <source>
        <dbReference type="EMBL" id="SCV67312.1"/>
    </source>
</evidence>
<gene>
    <name evidence="2" type="ORF">BQ2448_5958</name>
</gene>
<reference evidence="3" key="1">
    <citation type="submission" date="2016-09" db="EMBL/GenBank/DDBJ databases">
        <authorList>
            <person name="Jeantristanb JTB J.-T."/>
            <person name="Ricardo R."/>
        </authorList>
    </citation>
    <scope>NUCLEOTIDE SEQUENCE [LARGE SCALE GENOMIC DNA]</scope>
</reference>
<dbReference type="EMBL" id="FMSP01000001">
    <property type="protein sequence ID" value="SCV67312.1"/>
    <property type="molecule type" value="Genomic_DNA"/>
</dbReference>
<protein>
    <submittedName>
        <fullName evidence="2">BQ2448_5958 protein</fullName>
    </submittedName>
</protein>
<accession>A0A238EZM2</accession>
<sequence length="508" mass="54152">MSDVKPHETTTGALKDSKVDVSSVTPTILAGANATTTTTSTSSATTAGGSSTPSGTDTATAGGNTTNPPAWMKRYEAFVQSAAVPNAISSRMPTSGTVAQSLDQTQAKLQEITTTSKASLDKTWSVGKTRYSEWKLATDKKMNKEQFFKNAWSVTNETQVVLNVSLNQVGPLMYQVLLPGETFERRVPNVWYALSIRPWTSPETEYTSWSVAWPIIAIAGPVSAAASLIAIPFVALAAGGTALASLTGFGSSVATGVTSAGTAVTSTAASVAGLAARAASLPGGSKVRGKLVDAAKGAFGARGEVIIPKVVKYLTTSAAAGGALKGPEAEHWKVEEAKSKKKVSEVDVTGLDLQKVLRCDTGKSKVDKQLTQAFEHLHFKKHYKTSTNPVLRITGGPELEERGDKQVLVFYHFVLEQAIDIAVEPVPVEEVPPTQSEEALVKDARVVPTLEEAEQVSKDVPVHGTGEHPEKVDEVVEKVMSEHGDKVERTKSEEEKTEEKKGWFSWRK</sequence>
<feature type="region of interest" description="Disordered" evidence="1">
    <location>
        <begin position="34"/>
        <end position="68"/>
    </location>
</feature>